<keyword evidence="3" id="KW-1185">Reference proteome</keyword>
<sequence>MPLSQAGDRGDLVGSAGFRNSRTLRPGSAIAIGVVGGLAGLTLLVPALLSPNRSWLLISSVVLALVLIWLFVVRPCALLHDEGVRIVNPLRTIDITWPMIDEVRSKWALELYSRGTKYTAWGIPADPGRPRHGRGVFLIGANRVGLGKQVPTKERRAKVEAQTVAAEVEARIVADKRRKDGRTPRIASRTWEPVPVGLLLAALAFWVLGTFVL</sequence>
<evidence type="ECO:0008006" key="4">
    <source>
        <dbReference type="Google" id="ProtNLM"/>
    </source>
</evidence>
<dbReference type="AlphaFoldDB" id="W9GIW0"/>
<comment type="caution">
    <text evidence="2">The sequence shown here is derived from an EMBL/GenBank/DDBJ whole genome shotgun (WGS) entry which is preliminary data.</text>
</comment>
<dbReference type="PATRIC" id="fig|584657.3.peg.3037"/>
<dbReference type="EMBL" id="AWQS01000149">
    <property type="protein sequence ID" value="EWT05077.1"/>
    <property type="molecule type" value="Genomic_DNA"/>
</dbReference>
<keyword evidence="1" id="KW-0472">Membrane</keyword>
<evidence type="ECO:0000313" key="3">
    <source>
        <dbReference type="Proteomes" id="UP000019494"/>
    </source>
</evidence>
<feature type="transmembrane region" description="Helical" evidence="1">
    <location>
        <begin position="55"/>
        <end position="73"/>
    </location>
</feature>
<protein>
    <recommendedName>
        <fullName evidence="4">PH domain-containing protein</fullName>
    </recommendedName>
</protein>
<dbReference type="RefSeq" id="WP_051518650.1">
    <property type="nucleotide sequence ID" value="NZ_AWQS01000149.1"/>
</dbReference>
<dbReference type="Proteomes" id="UP000019494">
    <property type="component" value="Unassembled WGS sequence"/>
</dbReference>
<evidence type="ECO:0000256" key="1">
    <source>
        <dbReference type="SAM" id="Phobius"/>
    </source>
</evidence>
<keyword evidence="1" id="KW-0812">Transmembrane</keyword>
<reference evidence="3" key="1">
    <citation type="submission" date="2013-08" db="EMBL/GenBank/DDBJ databases">
        <title>Intrasporangium oryzae NRRL B-24470.</title>
        <authorList>
            <person name="Liu H."/>
            <person name="Wang G."/>
        </authorList>
    </citation>
    <scope>NUCLEOTIDE SEQUENCE [LARGE SCALE GENOMIC DNA]</scope>
    <source>
        <strain evidence="3">Q5-1</strain>
    </source>
</reference>
<keyword evidence="1" id="KW-1133">Transmembrane helix</keyword>
<accession>W9GIW0</accession>
<evidence type="ECO:0000313" key="2">
    <source>
        <dbReference type="EMBL" id="EWT05077.1"/>
    </source>
</evidence>
<proteinExistence type="predicted"/>
<feature type="transmembrane region" description="Helical" evidence="1">
    <location>
        <begin position="194"/>
        <end position="212"/>
    </location>
</feature>
<organism evidence="2 3">
    <name type="scientific">Intrasporangium chromatireducens Q5-1</name>
    <dbReference type="NCBI Taxonomy" id="584657"/>
    <lineage>
        <taxon>Bacteria</taxon>
        <taxon>Bacillati</taxon>
        <taxon>Actinomycetota</taxon>
        <taxon>Actinomycetes</taxon>
        <taxon>Micrococcales</taxon>
        <taxon>Intrasporangiaceae</taxon>
        <taxon>Intrasporangium</taxon>
    </lineage>
</organism>
<feature type="transmembrane region" description="Helical" evidence="1">
    <location>
        <begin position="29"/>
        <end position="49"/>
    </location>
</feature>
<dbReference type="OrthoDB" id="5148800at2"/>
<gene>
    <name evidence="2" type="ORF">N864_07410</name>
</gene>
<name>W9GIW0_9MICO</name>